<accession>A0ABU1ZUL5</accession>
<dbReference type="Pfam" id="PF07690">
    <property type="entry name" value="MFS_1"/>
    <property type="match status" value="1"/>
</dbReference>
<feature type="transmembrane region" description="Helical" evidence="6">
    <location>
        <begin position="149"/>
        <end position="168"/>
    </location>
</feature>
<feature type="transmembrane region" description="Helical" evidence="6">
    <location>
        <begin position="257"/>
        <end position="275"/>
    </location>
</feature>
<feature type="transmembrane region" description="Helical" evidence="6">
    <location>
        <begin position="374"/>
        <end position="393"/>
    </location>
</feature>
<evidence type="ECO:0000313" key="8">
    <source>
        <dbReference type="EMBL" id="MDR7328622.1"/>
    </source>
</evidence>
<protein>
    <submittedName>
        <fullName evidence="8">DHA1 family inner membrane transport protein</fullName>
    </submittedName>
</protein>
<evidence type="ECO:0000259" key="7">
    <source>
        <dbReference type="PROSITE" id="PS50850"/>
    </source>
</evidence>
<dbReference type="Proteomes" id="UP001180840">
    <property type="component" value="Unassembled WGS sequence"/>
</dbReference>
<dbReference type="SUPFAM" id="SSF103473">
    <property type="entry name" value="MFS general substrate transporter"/>
    <property type="match status" value="1"/>
</dbReference>
<proteinExistence type="predicted"/>
<feature type="domain" description="Major facilitator superfamily (MFS) profile" evidence="7">
    <location>
        <begin position="25"/>
        <end position="400"/>
    </location>
</feature>
<feature type="transmembrane region" description="Helical" evidence="6">
    <location>
        <begin position="344"/>
        <end position="368"/>
    </location>
</feature>
<feature type="transmembrane region" description="Helical" evidence="6">
    <location>
        <begin position="116"/>
        <end position="137"/>
    </location>
</feature>
<dbReference type="InterPro" id="IPR036259">
    <property type="entry name" value="MFS_trans_sf"/>
</dbReference>
<feature type="transmembrane region" description="Helical" evidence="6">
    <location>
        <begin position="287"/>
        <end position="306"/>
    </location>
</feature>
<dbReference type="PANTHER" id="PTHR43124">
    <property type="entry name" value="PURINE EFFLUX PUMP PBUE"/>
    <property type="match status" value="1"/>
</dbReference>
<comment type="subcellular location">
    <subcellularLocation>
        <location evidence="1">Cell membrane</location>
        <topology evidence="1">Multi-pass membrane protein</topology>
    </subcellularLocation>
</comment>
<dbReference type="PANTHER" id="PTHR43124:SF3">
    <property type="entry name" value="CHLORAMPHENICOL EFFLUX PUMP RV0191"/>
    <property type="match status" value="1"/>
</dbReference>
<feature type="transmembrane region" description="Helical" evidence="6">
    <location>
        <begin position="91"/>
        <end position="110"/>
    </location>
</feature>
<feature type="transmembrane region" description="Helical" evidence="6">
    <location>
        <begin position="312"/>
        <end position="332"/>
    </location>
</feature>
<dbReference type="CDD" id="cd17324">
    <property type="entry name" value="MFS_NepI_like"/>
    <property type="match status" value="1"/>
</dbReference>
<dbReference type="RefSeq" id="WP_290197599.1">
    <property type="nucleotide sequence ID" value="NZ_CP047654.1"/>
</dbReference>
<evidence type="ECO:0000256" key="5">
    <source>
        <dbReference type="ARBA" id="ARBA00023136"/>
    </source>
</evidence>
<feature type="transmembrane region" description="Helical" evidence="6">
    <location>
        <begin position="180"/>
        <end position="201"/>
    </location>
</feature>
<keyword evidence="5 6" id="KW-0472">Membrane</keyword>
<dbReference type="InterPro" id="IPR050189">
    <property type="entry name" value="MFS_Efflux_Transporters"/>
</dbReference>
<name>A0ABU1ZUL5_9CORY</name>
<gene>
    <name evidence="8" type="ORF">J2S39_000298</name>
</gene>
<feature type="transmembrane region" description="Helical" evidence="6">
    <location>
        <begin position="62"/>
        <end position="84"/>
    </location>
</feature>
<evidence type="ECO:0000256" key="1">
    <source>
        <dbReference type="ARBA" id="ARBA00004651"/>
    </source>
</evidence>
<evidence type="ECO:0000313" key="9">
    <source>
        <dbReference type="Proteomes" id="UP001180840"/>
    </source>
</evidence>
<reference evidence="8" key="1">
    <citation type="submission" date="2023-07" db="EMBL/GenBank/DDBJ databases">
        <title>Sequencing the genomes of 1000 actinobacteria strains.</title>
        <authorList>
            <person name="Klenk H.-P."/>
        </authorList>
    </citation>
    <scope>NUCLEOTIDE SEQUENCE</scope>
    <source>
        <strain evidence="8">DSM 107476</strain>
    </source>
</reference>
<dbReference type="PROSITE" id="PS50850">
    <property type="entry name" value="MFS"/>
    <property type="match status" value="1"/>
</dbReference>
<evidence type="ECO:0000256" key="3">
    <source>
        <dbReference type="ARBA" id="ARBA00022692"/>
    </source>
</evidence>
<evidence type="ECO:0000256" key="2">
    <source>
        <dbReference type="ARBA" id="ARBA00022475"/>
    </source>
</evidence>
<keyword evidence="3 6" id="KW-0812">Transmembrane</keyword>
<evidence type="ECO:0000256" key="4">
    <source>
        <dbReference type="ARBA" id="ARBA00022989"/>
    </source>
</evidence>
<dbReference type="EMBL" id="JAVDXZ010000001">
    <property type="protein sequence ID" value="MDR7328622.1"/>
    <property type="molecule type" value="Genomic_DNA"/>
</dbReference>
<sequence length="400" mass="41638">MTDRINSQPRVPRQTEISPARRNIVLAALMLGSFAIGTTEFVSMGLLPLISADLGVSEDRASVIIATYALGVVVGAPAITAVTGRMPRRRLLVLLMALLVVGHVLSAFAWNFEVLLVARFIAGLPHGAYFSVAGLSAASMAPPGKRGTAIALVGMGLSVATIIGVPAAQALGQWLGWQAAYALVVVIGLAALSLLVLLMPHMVNMKPTDVRTELGAVRLPQVWLTIALATIGFTGMFSVYTYITWTMTEMAGLDVRWMWLVLMAYGVGNTLGSYAGGRLADRNVDRAILVSLVSVTVMLVAFYLAASHAVPATLIFGAIGFAGASLTAPVQLRLMDVAGEAKTLAAAMSQSAFNLGNAAGAAIGGLVVGAGFSFAAPSLVGAGMTVIAILLWFPMVGTRR</sequence>
<organism evidence="8 9">
    <name type="scientific">Corynebacterium guangdongense</name>
    <dbReference type="NCBI Taxonomy" id="1783348"/>
    <lineage>
        <taxon>Bacteria</taxon>
        <taxon>Bacillati</taxon>
        <taxon>Actinomycetota</taxon>
        <taxon>Actinomycetes</taxon>
        <taxon>Mycobacteriales</taxon>
        <taxon>Corynebacteriaceae</taxon>
        <taxon>Corynebacterium</taxon>
    </lineage>
</organism>
<comment type="caution">
    <text evidence="8">The sequence shown here is derived from an EMBL/GenBank/DDBJ whole genome shotgun (WGS) entry which is preliminary data.</text>
</comment>
<keyword evidence="9" id="KW-1185">Reference proteome</keyword>
<feature type="transmembrane region" description="Helical" evidence="6">
    <location>
        <begin position="222"/>
        <end position="245"/>
    </location>
</feature>
<keyword evidence="2" id="KW-1003">Cell membrane</keyword>
<keyword evidence="4 6" id="KW-1133">Transmembrane helix</keyword>
<feature type="transmembrane region" description="Helical" evidence="6">
    <location>
        <begin position="24"/>
        <end position="50"/>
    </location>
</feature>
<dbReference type="InterPro" id="IPR011701">
    <property type="entry name" value="MFS"/>
</dbReference>
<dbReference type="InterPro" id="IPR020846">
    <property type="entry name" value="MFS_dom"/>
</dbReference>
<evidence type="ECO:0000256" key="6">
    <source>
        <dbReference type="SAM" id="Phobius"/>
    </source>
</evidence>
<dbReference type="Gene3D" id="1.20.1250.20">
    <property type="entry name" value="MFS general substrate transporter like domains"/>
    <property type="match status" value="2"/>
</dbReference>